<dbReference type="InterPro" id="IPR017958">
    <property type="entry name" value="Gln-tRNA_amidoTrfase_suB_CS"/>
</dbReference>
<dbReference type="InterPro" id="IPR018027">
    <property type="entry name" value="Asn/Gln_amidotransferase"/>
</dbReference>
<proteinExistence type="inferred from homology"/>
<dbReference type="PROSITE" id="PS01234">
    <property type="entry name" value="GATB"/>
    <property type="match status" value="1"/>
</dbReference>
<gene>
    <name evidence="10" type="primary">gatB</name>
    <name evidence="12" type="ORF">A3J48_01195</name>
</gene>
<evidence type="ECO:0000256" key="7">
    <source>
        <dbReference type="ARBA" id="ARBA00024799"/>
    </source>
</evidence>
<dbReference type="Gene3D" id="1.10.150.380">
    <property type="entry name" value="GatB domain, N-terminal subdomain"/>
    <property type="match status" value="1"/>
</dbReference>
<dbReference type="InterPro" id="IPR003789">
    <property type="entry name" value="Asn/Gln_tRNA_amidoTrase-B-like"/>
</dbReference>
<comment type="catalytic activity">
    <reaction evidence="8 10">
        <text>L-aspartyl-tRNA(Asn) + L-glutamine + ATP + H2O = L-asparaginyl-tRNA(Asn) + L-glutamate + ADP + phosphate + 2 H(+)</text>
        <dbReference type="Rhea" id="RHEA:14513"/>
        <dbReference type="Rhea" id="RHEA-COMP:9674"/>
        <dbReference type="Rhea" id="RHEA-COMP:9677"/>
        <dbReference type="ChEBI" id="CHEBI:15377"/>
        <dbReference type="ChEBI" id="CHEBI:15378"/>
        <dbReference type="ChEBI" id="CHEBI:29985"/>
        <dbReference type="ChEBI" id="CHEBI:30616"/>
        <dbReference type="ChEBI" id="CHEBI:43474"/>
        <dbReference type="ChEBI" id="CHEBI:58359"/>
        <dbReference type="ChEBI" id="CHEBI:78515"/>
        <dbReference type="ChEBI" id="CHEBI:78516"/>
        <dbReference type="ChEBI" id="CHEBI:456216"/>
    </reaction>
</comment>
<keyword evidence="3 10" id="KW-0436">Ligase</keyword>
<evidence type="ECO:0000256" key="1">
    <source>
        <dbReference type="ARBA" id="ARBA00005306"/>
    </source>
</evidence>
<comment type="subunit">
    <text evidence="2 10">Heterotrimer of A, B and C subunits.</text>
</comment>
<dbReference type="InterPro" id="IPR014746">
    <property type="entry name" value="Gln_synth/guanido_kin_cat_dom"/>
</dbReference>
<dbReference type="SUPFAM" id="SSF89095">
    <property type="entry name" value="GatB/YqeY motif"/>
    <property type="match status" value="1"/>
</dbReference>
<sequence length="500" mass="55758">MSNYEPVIGLEIHIQLKTKSKLFCASPNSFNVESPNTNICEICTGQPGTLPRLNAEALRKAIMVGLALNCETAKITKFDRKNYFYPDLPKGYQISQFDMPINGKGKVMVGNREIGITRAHLEEDAGKLLHELPGSDLKSSQRSDPRMTYVDFNRAGVPLLEVVTEPDFKSPEEAGLFLRQLRSIVRYLDASMADMEKGHLRVDANVSVRKIGETKLPDYKVEVKNMNSFKAVEAALSYEIERQTELLEKGEKPIDETRGFVDHTKTTVSQRTKEAAHDYRYFPEPDLPPIAITDDFIQELRIALPELPQAKAKRFIKEYDLPESDVWQIVDDKSFANYFENVASELGAWFEADNISVEKYKKSLKSLANWLTGDFLAMLNRDGKTANESGLSPENFAELIKLIEQGVISNTAGKSVLTEMYATGGDPSDIVDRQNLGQVSDEGLIEGVIDKVLAANQEVVEKYKAGKTGVLGALVGEVMKQTDGRANPQLVNEILKTKLD</sequence>
<organism evidence="12 13">
    <name type="scientific">Candidatus Doudnabacteria bacterium RIFCSPHIGHO2_02_FULL_46_11</name>
    <dbReference type="NCBI Taxonomy" id="1817832"/>
    <lineage>
        <taxon>Bacteria</taxon>
        <taxon>Candidatus Doudnaibacteriota</taxon>
    </lineage>
</organism>
<evidence type="ECO:0000256" key="8">
    <source>
        <dbReference type="ARBA" id="ARBA00047380"/>
    </source>
</evidence>
<evidence type="ECO:0000259" key="11">
    <source>
        <dbReference type="SMART" id="SM00845"/>
    </source>
</evidence>
<dbReference type="NCBIfam" id="NF004014">
    <property type="entry name" value="PRK05477.1-4"/>
    <property type="match status" value="1"/>
</dbReference>
<dbReference type="GO" id="GO:0050566">
    <property type="term" value="F:asparaginyl-tRNA synthase (glutamine-hydrolyzing) activity"/>
    <property type="evidence" value="ECO:0007669"/>
    <property type="project" value="RHEA"/>
</dbReference>
<dbReference type="EMBL" id="MFES01000034">
    <property type="protein sequence ID" value="OGE84812.1"/>
    <property type="molecule type" value="Genomic_DNA"/>
</dbReference>
<dbReference type="STRING" id="1817832.A3J48_01195"/>
<dbReference type="Proteomes" id="UP000176786">
    <property type="component" value="Unassembled WGS sequence"/>
</dbReference>
<dbReference type="InterPro" id="IPR023168">
    <property type="entry name" value="GatB_Yqey_C_2"/>
</dbReference>
<feature type="domain" description="Asn/Gln amidotransferase" evidence="11">
    <location>
        <begin position="337"/>
        <end position="499"/>
    </location>
</feature>
<dbReference type="HAMAP" id="MF_00121">
    <property type="entry name" value="GatB"/>
    <property type="match status" value="1"/>
</dbReference>
<evidence type="ECO:0000313" key="13">
    <source>
        <dbReference type="Proteomes" id="UP000176786"/>
    </source>
</evidence>
<comment type="similarity">
    <text evidence="1 10">Belongs to the GatB/GatE family. GatB subfamily.</text>
</comment>
<dbReference type="EC" id="6.3.5.-" evidence="10"/>
<dbReference type="Gene3D" id="1.10.10.410">
    <property type="match status" value="1"/>
</dbReference>
<dbReference type="GO" id="GO:0006412">
    <property type="term" value="P:translation"/>
    <property type="evidence" value="ECO:0007669"/>
    <property type="project" value="UniProtKB-UniRule"/>
</dbReference>
<keyword evidence="4 10" id="KW-0547">Nucleotide-binding</keyword>
<evidence type="ECO:0000256" key="5">
    <source>
        <dbReference type="ARBA" id="ARBA00022840"/>
    </source>
</evidence>
<evidence type="ECO:0000256" key="9">
    <source>
        <dbReference type="ARBA" id="ARBA00047913"/>
    </source>
</evidence>
<dbReference type="NCBIfam" id="TIGR00133">
    <property type="entry name" value="gatB"/>
    <property type="match status" value="1"/>
</dbReference>
<evidence type="ECO:0000256" key="2">
    <source>
        <dbReference type="ARBA" id="ARBA00011123"/>
    </source>
</evidence>
<dbReference type="NCBIfam" id="NF004012">
    <property type="entry name" value="PRK05477.1-2"/>
    <property type="match status" value="1"/>
</dbReference>
<keyword evidence="5 10" id="KW-0067">ATP-binding</keyword>
<reference evidence="12 13" key="1">
    <citation type="journal article" date="2016" name="Nat. Commun.">
        <title>Thousands of microbial genomes shed light on interconnected biogeochemical processes in an aquifer system.</title>
        <authorList>
            <person name="Anantharaman K."/>
            <person name="Brown C.T."/>
            <person name="Hug L.A."/>
            <person name="Sharon I."/>
            <person name="Castelle C.J."/>
            <person name="Probst A.J."/>
            <person name="Thomas B.C."/>
            <person name="Singh A."/>
            <person name="Wilkins M.J."/>
            <person name="Karaoz U."/>
            <person name="Brodie E.L."/>
            <person name="Williams K.H."/>
            <person name="Hubbard S.S."/>
            <person name="Banfield J.F."/>
        </authorList>
    </citation>
    <scope>NUCLEOTIDE SEQUENCE [LARGE SCALE GENOMIC DNA]</scope>
</reference>
<evidence type="ECO:0000313" key="12">
    <source>
        <dbReference type="EMBL" id="OGE84812.1"/>
    </source>
</evidence>
<evidence type="ECO:0000256" key="3">
    <source>
        <dbReference type="ARBA" id="ARBA00022598"/>
    </source>
</evidence>
<dbReference type="InterPro" id="IPR017959">
    <property type="entry name" value="Asn/Gln-tRNA_amidoTrfase_suB/E"/>
</dbReference>
<dbReference type="SMART" id="SM00845">
    <property type="entry name" value="GatB_Yqey"/>
    <property type="match status" value="1"/>
</dbReference>
<dbReference type="FunFam" id="1.10.10.410:FF:000001">
    <property type="entry name" value="Aspartyl/glutamyl-tRNA(Asn/Gln) amidotransferase subunit B"/>
    <property type="match status" value="1"/>
</dbReference>
<dbReference type="InterPro" id="IPR006075">
    <property type="entry name" value="Asn/Gln-tRNA_Trfase_suB/E_cat"/>
</dbReference>
<comment type="function">
    <text evidence="7 10">Allows the formation of correctly charged Asn-tRNA(Asn) or Gln-tRNA(Gln) through the transamidation of misacylated Asp-tRNA(Asn) or Glu-tRNA(Gln) in organisms which lack either or both of asparaginyl-tRNA or glutaminyl-tRNA synthetases. The reaction takes place in the presence of glutamine and ATP through an activated phospho-Asp-tRNA(Asn) or phospho-Glu-tRNA(Gln).</text>
</comment>
<dbReference type="Pfam" id="PF02934">
    <property type="entry name" value="GatB_N"/>
    <property type="match status" value="1"/>
</dbReference>
<dbReference type="InterPro" id="IPR004413">
    <property type="entry name" value="GatB"/>
</dbReference>
<protein>
    <recommendedName>
        <fullName evidence="10">Aspartyl/glutamyl-tRNA(Asn/Gln) amidotransferase subunit B</fullName>
        <shortName evidence="10">Asp/Glu-ADT subunit B</shortName>
        <ecNumber evidence="10">6.3.5.-</ecNumber>
    </recommendedName>
</protein>
<dbReference type="GO" id="GO:0050567">
    <property type="term" value="F:glutaminyl-tRNA synthase (glutamine-hydrolyzing) activity"/>
    <property type="evidence" value="ECO:0007669"/>
    <property type="project" value="UniProtKB-UniRule"/>
</dbReference>
<dbReference type="Pfam" id="PF02637">
    <property type="entry name" value="GatB_Yqey"/>
    <property type="match status" value="1"/>
</dbReference>
<comment type="catalytic activity">
    <reaction evidence="9 10">
        <text>L-glutamyl-tRNA(Gln) + L-glutamine + ATP + H2O = L-glutaminyl-tRNA(Gln) + L-glutamate + ADP + phosphate + H(+)</text>
        <dbReference type="Rhea" id="RHEA:17521"/>
        <dbReference type="Rhea" id="RHEA-COMP:9681"/>
        <dbReference type="Rhea" id="RHEA-COMP:9684"/>
        <dbReference type="ChEBI" id="CHEBI:15377"/>
        <dbReference type="ChEBI" id="CHEBI:15378"/>
        <dbReference type="ChEBI" id="CHEBI:29985"/>
        <dbReference type="ChEBI" id="CHEBI:30616"/>
        <dbReference type="ChEBI" id="CHEBI:43474"/>
        <dbReference type="ChEBI" id="CHEBI:58359"/>
        <dbReference type="ChEBI" id="CHEBI:78520"/>
        <dbReference type="ChEBI" id="CHEBI:78521"/>
        <dbReference type="ChEBI" id="CHEBI:456216"/>
    </reaction>
</comment>
<dbReference type="PANTHER" id="PTHR11659">
    <property type="entry name" value="GLUTAMYL-TRNA GLN AMIDOTRANSFERASE SUBUNIT B MITOCHONDRIAL AND PROKARYOTIC PET112-RELATED"/>
    <property type="match status" value="1"/>
</dbReference>
<comment type="caution">
    <text evidence="12">The sequence shown here is derived from an EMBL/GenBank/DDBJ whole genome shotgun (WGS) entry which is preliminary data.</text>
</comment>
<evidence type="ECO:0000256" key="6">
    <source>
        <dbReference type="ARBA" id="ARBA00022917"/>
    </source>
</evidence>
<dbReference type="AlphaFoldDB" id="A0A1F5P4Q8"/>
<dbReference type="GO" id="GO:0005524">
    <property type="term" value="F:ATP binding"/>
    <property type="evidence" value="ECO:0007669"/>
    <property type="project" value="UniProtKB-KW"/>
</dbReference>
<evidence type="ECO:0000256" key="10">
    <source>
        <dbReference type="HAMAP-Rule" id="MF_00121"/>
    </source>
</evidence>
<name>A0A1F5P4Q8_9BACT</name>
<dbReference type="SUPFAM" id="SSF55931">
    <property type="entry name" value="Glutamine synthetase/guanido kinase"/>
    <property type="match status" value="1"/>
</dbReference>
<keyword evidence="6 10" id="KW-0648">Protein biosynthesis</keyword>
<accession>A0A1F5P4Q8</accession>
<dbReference type="InterPro" id="IPR042114">
    <property type="entry name" value="GatB_C_1"/>
</dbReference>
<evidence type="ECO:0000256" key="4">
    <source>
        <dbReference type="ARBA" id="ARBA00022741"/>
    </source>
</evidence>